<proteinExistence type="predicted"/>
<dbReference type="GO" id="GO:0020037">
    <property type="term" value="F:heme binding"/>
    <property type="evidence" value="ECO:0007669"/>
    <property type="project" value="InterPro"/>
</dbReference>
<reference evidence="4 5" key="1">
    <citation type="submission" date="2016-11" db="EMBL/GenBank/DDBJ databases">
        <authorList>
            <person name="Jaros S."/>
            <person name="Januszkiewicz K."/>
            <person name="Wedrychowicz H."/>
        </authorList>
    </citation>
    <scope>NUCLEOTIDE SEQUENCE [LARGE SCALE GENOMIC DNA]</scope>
    <source>
        <strain evidence="4 5">DSM 18119</strain>
    </source>
</reference>
<feature type="transmembrane region" description="Helical" evidence="2">
    <location>
        <begin position="71"/>
        <end position="92"/>
    </location>
</feature>
<feature type="domain" description="Cytochrome oxidase subunit I profile" evidence="3">
    <location>
        <begin position="1"/>
        <end position="409"/>
    </location>
</feature>
<keyword evidence="2" id="KW-0812">Transmembrane</keyword>
<dbReference type="GO" id="GO:0009060">
    <property type="term" value="P:aerobic respiration"/>
    <property type="evidence" value="ECO:0007669"/>
    <property type="project" value="InterPro"/>
</dbReference>
<dbReference type="RefSeq" id="WP_072836108.1">
    <property type="nucleotide sequence ID" value="NZ_FQUU01000013.1"/>
</dbReference>
<protein>
    <submittedName>
        <fullName evidence="4">Nitric oxide reductase subunit B</fullName>
    </submittedName>
</protein>
<feature type="transmembrane region" description="Helical" evidence="2">
    <location>
        <begin position="313"/>
        <end position="336"/>
    </location>
</feature>
<feature type="transmembrane region" description="Helical" evidence="2">
    <location>
        <begin position="169"/>
        <end position="191"/>
    </location>
</feature>
<organism evidence="4 5">
    <name type="scientific">Flavisolibacter ginsengisoli DSM 18119</name>
    <dbReference type="NCBI Taxonomy" id="1121884"/>
    <lineage>
        <taxon>Bacteria</taxon>
        <taxon>Pseudomonadati</taxon>
        <taxon>Bacteroidota</taxon>
        <taxon>Chitinophagia</taxon>
        <taxon>Chitinophagales</taxon>
        <taxon>Chitinophagaceae</taxon>
        <taxon>Flavisolibacter</taxon>
    </lineage>
</organism>
<evidence type="ECO:0000313" key="5">
    <source>
        <dbReference type="Proteomes" id="UP000184048"/>
    </source>
</evidence>
<dbReference type="EMBL" id="FQUU01000013">
    <property type="protein sequence ID" value="SHF56171.1"/>
    <property type="molecule type" value="Genomic_DNA"/>
</dbReference>
<name>A0A1M5CN77_9BACT</name>
<keyword evidence="1" id="KW-0813">Transport</keyword>
<feature type="transmembrane region" description="Helical" evidence="2">
    <location>
        <begin position="27"/>
        <end position="51"/>
    </location>
</feature>
<feature type="transmembrane region" description="Helical" evidence="2">
    <location>
        <begin position="211"/>
        <end position="230"/>
    </location>
</feature>
<feature type="transmembrane region" description="Helical" evidence="2">
    <location>
        <begin position="242"/>
        <end position="260"/>
    </location>
</feature>
<evidence type="ECO:0000256" key="2">
    <source>
        <dbReference type="SAM" id="Phobius"/>
    </source>
</evidence>
<feature type="transmembrane region" description="Helical" evidence="2">
    <location>
        <begin position="140"/>
        <end position="157"/>
    </location>
</feature>
<evidence type="ECO:0000256" key="1">
    <source>
        <dbReference type="ARBA" id="ARBA00022660"/>
    </source>
</evidence>
<dbReference type="STRING" id="1121884.SAMN02745131_02955"/>
<dbReference type="GO" id="GO:0004129">
    <property type="term" value="F:cytochrome-c oxidase activity"/>
    <property type="evidence" value="ECO:0007669"/>
    <property type="project" value="InterPro"/>
</dbReference>
<dbReference type="Pfam" id="PF00115">
    <property type="entry name" value="COX1"/>
    <property type="match status" value="1"/>
</dbReference>
<feature type="transmembrane region" description="Helical" evidence="2">
    <location>
        <begin position="104"/>
        <end position="128"/>
    </location>
</feature>
<feature type="transmembrane region" description="Helical" evidence="2">
    <location>
        <begin position="348"/>
        <end position="370"/>
    </location>
</feature>
<feature type="transmembrane region" description="Helical" evidence="2">
    <location>
        <begin position="272"/>
        <end position="293"/>
    </location>
</feature>
<keyword evidence="2" id="KW-1133">Transmembrane helix</keyword>
<evidence type="ECO:0000313" key="4">
    <source>
        <dbReference type="EMBL" id="SHF56171.1"/>
    </source>
</evidence>
<dbReference type="OrthoDB" id="9767153at2"/>
<feature type="transmembrane region" description="Helical" evidence="2">
    <location>
        <begin position="390"/>
        <end position="413"/>
    </location>
</feature>
<keyword evidence="1" id="KW-0249">Electron transport</keyword>
<feature type="transmembrane region" description="Helical" evidence="2">
    <location>
        <begin position="433"/>
        <end position="457"/>
    </location>
</feature>
<dbReference type="AlphaFoldDB" id="A0A1M5CN77"/>
<dbReference type="PROSITE" id="PS50855">
    <property type="entry name" value="COX1"/>
    <property type="match status" value="1"/>
</dbReference>
<keyword evidence="2" id="KW-0472">Membrane</keyword>
<dbReference type="InterPro" id="IPR036927">
    <property type="entry name" value="Cyt_c_oxase-like_su1_sf"/>
</dbReference>
<dbReference type="Proteomes" id="UP000184048">
    <property type="component" value="Unassembled WGS sequence"/>
</dbReference>
<evidence type="ECO:0000259" key="3">
    <source>
        <dbReference type="PROSITE" id="PS50855"/>
    </source>
</evidence>
<keyword evidence="1" id="KW-0679">Respiratory chain</keyword>
<dbReference type="GO" id="GO:0016020">
    <property type="term" value="C:membrane"/>
    <property type="evidence" value="ECO:0007669"/>
    <property type="project" value="InterPro"/>
</dbReference>
<keyword evidence="5" id="KW-1185">Reference proteome</keyword>
<sequence length="479" mass="54477">MLTQQQLPLSPELGKSYIKQCYNSDKAALAFIAMAVSYLLLGLTFGVLGSLQYLLPKFLNNYLTFQKTRPLHVYLAISWIFTAAQGGLYYYLPRLSNRKLFWLQGAWIHFALQLLTSLAIITAFFMGYFGGREYLEFPPFMGIFIAISWLPFAINFFGTISPQFKTAPVYYFSWTIGIVFFYITLSESYLWVFDHFNNNVTRDITVQWKALGSMVGSWNMLVYGTSLYIMEQLKGDKKISRSPIAFFFFFLGFTNLMFNWGHHTYIVPAAPWVKTVAYVISMTELLIFGQILFQFRKTISNTLKYYYSIPFRLLSFADIWIFLNLGAAIAISIPAINFYTHGTHITVAHAMGTTIGINTMLLFASIFYILQQQKPGALNQKSSWIGKGVLITNISLILFWTSLIGSGLVKISARLENKAFAVMMKNCEPFFKIFAISGIGILIGLAILIVTVLALVFKKEHNLPLHIDSNSLVEMETEL</sequence>
<gene>
    <name evidence="4" type="ORF">SAMN02745131_02955</name>
</gene>
<accession>A0A1M5CN77</accession>
<dbReference type="InterPro" id="IPR000883">
    <property type="entry name" value="Cyt_C_Oxase_1"/>
</dbReference>
<dbReference type="SUPFAM" id="SSF81442">
    <property type="entry name" value="Cytochrome c oxidase subunit I-like"/>
    <property type="match status" value="1"/>
</dbReference>
<dbReference type="Gene3D" id="1.20.210.10">
    <property type="entry name" value="Cytochrome c oxidase-like, subunit I domain"/>
    <property type="match status" value="1"/>
</dbReference>
<dbReference type="InterPro" id="IPR023616">
    <property type="entry name" value="Cyt_c_oxase-like_su1_dom"/>
</dbReference>